<dbReference type="InterPro" id="IPR042511">
    <property type="entry name" value="Sld3"/>
</dbReference>
<dbReference type="GO" id="GO:0006270">
    <property type="term" value="P:DNA replication initiation"/>
    <property type="evidence" value="ECO:0007669"/>
    <property type="project" value="InterPro"/>
</dbReference>
<feature type="region of interest" description="Disordered" evidence="1">
    <location>
        <begin position="678"/>
        <end position="765"/>
    </location>
</feature>
<feature type="compositionally biased region" description="Acidic residues" evidence="1">
    <location>
        <begin position="29"/>
        <end position="42"/>
    </location>
</feature>
<organism evidence="3 4">
    <name type="scientific">Saxophila tyrrhenica</name>
    <dbReference type="NCBI Taxonomy" id="1690608"/>
    <lineage>
        <taxon>Eukaryota</taxon>
        <taxon>Fungi</taxon>
        <taxon>Dikarya</taxon>
        <taxon>Ascomycota</taxon>
        <taxon>Pezizomycotina</taxon>
        <taxon>Dothideomycetes</taxon>
        <taxon>Dothideomycetidae</taxon>
        <taxon>Mycosphaerellales</taxon>
        <taxon>Extremaceae</taxon>
        <taxon>Saxophila</taxon>
    </lineage>
</organism>
<dbReference type="GO" id="GO:0031261">
    <property type="term" value="C:DNA replication preinitiation complex"/>
    <property type="evidence" value="ECO:0007669"/>
    <property type="project" value="TreeGrafter"/>
</dbReference>
<dbReference type="Pfam" id="PF08639">
    <property type="entry name" value="Sld3_STD"/>
    <property type="match status" value="1"/>
</dbReference>
<feature type="compositionally biased region" description="Basic and acidic residues" evidence="1">
    <location>
        <begin position="577"/>
        <end position="586"/>
    </location>
</feature>
<reference evidence="3 4" key="1">
    <citation type="submission" date="2023-08" db="EMBL/GenBank/DDBJ databases">
        <title>Black Yeasts Isolated from many extreme environments.</title>
        <authorList>
            <person name="Coleine C."/>
            <person name="Stajich J.E."/>
            <person name="Selbmann L."/>
        </authorList>
    </citation>
    <scope>NUCLEOTIDE SEQUENCE [LARGE SCALE GENOMIC DNA]</scope>
    <source>
        <strain evidence="3 4">CCFEE 5935</strain>
    </source>
</reference>
<keyword evidence="4" id="KW-1185">Reference proteome</keyword>
<proteinExistence type="predicted"/>
<dbReference type="PANTHER" id="PTHR28067:SF1">
    <property type="entry name" value="DNA REPLICATION REGULATOR SLD3"/>
    <property type="match status" value="1"/>
</dbReference>
<feature type="region of interest" description="Disordered" evidence="1">
    <location>
        <begin position="513"/>
        <end position="620"/>
    </location>
</feature>
<dbReference type="EMBL" id="JAVRRT010000010">
    <property type="protein sequence ID" value="KAK5168447.1"/>
    <property type="molecule type" value="Genomic_DNA"/>
</dbReference>
<evidence type="ECO:0000313" key="3">
    <source>
        <dbReference type="EMBL" id="KAK5168447.1"/>
    </source>
</evidence>
<dbReference type="InterPro" id="IPR013948">
    <property type="entry name" value="DNA_replication_reg_Sld3_C"/>
</dbReference>
<feature type="compositionally biased region" description="Basic and acidic residues" evidence="1">
    <location>
        <begin position="689"/>
        <end position="707"/>
    </location>
</feature>
<feature type="compositionally biased region" description="Polar residues" evidence="1">
    <location>
        <begin position="525"/>
        <end position="534"/>
    </location>
</feature>
<feature type="region of interest" description="Disordered" evidence="1">
    <location>
        <begin position="1"/>
        <end position="54"/>
    </location>
</feature>
<sequence>MFIDSPSNASFPTASDTASIPAKRKRDETDETDKTDETDETELDTRPFTIRDPADPFVKPKSYTPICLLSRAQLPLAYLDTAHPGSRLFSAHIQPLEASHEHGGDATVLLAQEDKESRLYAVERVQSRTYALCRLQVWVTEEEILQNVKSVSTSHNMTKRRAVAPVGRSAPWWTCAAVEMPQVSGRRAGRPVLPVSAMQRVMDAPPKHGPTVSVAPTEALSPIQPPEDMDANLPQSSKTALSPDELFQDLAKHYMETLYLERTTLAYFTKGPLSRARAAFSSQTPTAKFTHLADFLRSSTLTSSVLDKKYKERIAELVKALPAQHSESAADLTKRKRKRKWKAKRSKAGLFADEQDYVERWWRADDTAANTENTDAGLRARLTRLRIRETFLQVVLVLEVLSLEASSALSTEACQPAFPDEVQDDESQQTELQLAAEKAPTKPKKKQDLPALLENLLDKLCIWHSLEGISPTAPQTGNGSAAAGSNDFLKNFCIEVVLPFFIPRIPQHATLVNKKLGGPGAQTPPKRSSSTSQKPGDPAARPEKKPRQPLARVLTDTLNRSVRHPPSLNRSATDTDAFSRIKREPSETPPLASVPLHSVAEPANPQRRPRVNPLERMNSKPRLIDLSAMSQASETKLRRKAESDRAIKEAVEGIKKPNRALAVKEVADSADQSFAKAMAKGSVPRQRGRKAESEKVGRPLLMSHEEGLQSAKVAATPSSLRKRQKPDTAVILKMPPSSRPPSSASVVPSSSARVRASRPASSTDLQVPSAFAVPQTGHRQRRLDAPRSIGVEETPSRGFAKFMPKGLATQPGTGTLDSPIARRTAMVVQSTPSKPNPVLKLPETANETPRQQKAVLAATPVRPTDHQRLDLASPFKGTGDIKPRNEGGEAAVGEVSLYASLGWDDEGYEELT</sequence>
<evidence type="ECO:0000313" key="4">
    <source>
        <dbReference type="Proteomes" id="UP001337655"/>
    </source>
</evidence>
<dbReference type="RefSeq" id="XP_064658057.1">
    <property type="nucleotide sequence ID" value="XM_064804256.1"/>
</dbReference>
<accession>A0AAV9P8I2</accession>
<dbReference type="AlphaFoldDB" id="A0AAV9P8I2"/>
<gene>
    <name evidence="3" type="ORF">LTR77_007017</name>
</gene>
<dbReference type="Gene3D" id="1.20.58.2130">
    <property type="match status" value="1"/>
</dbReference>
<comment type="caution">
    <text evidence="3">The sequence shown here is derived from an EMBL/GenBank/DDBJ whole genome shotgun (WGS) entry which is preliminary data.</text>
</comment>
<name>A0AAV9P8I2_9PEZI</name>
<evidence type="ECO:0000259" key="2">
    <source>
        <dbReference type="Pfam" id="PF08639"/>
    </source>
</evidence>
<feature type="compositionally biased region" description="Low complexity" evidence="1">
    <location>
        <begin position="740"/>
        <end position="762"/>
    </location>
</feature>
<feature type="domain" description="DNA replication regulator Sld3 C-terminal" evidence="2">
    <location>
        <begin position="245"/>
        <end position="797"/>
    </location>
</feature>
<dbReference type="GeneID" id="89928355"/>
<protein>
    <recommendedName>
        <fullName evidence="2">DNA replication regulator Sld3 C-terminal domain-containing protein</fullName>
    </recommendedName>
</protein>
<evidence type="ECO:0000256" key="1">
    <source>
        <dbReference type="SAM" id="MobiDB-lite"/>
    </source>
</evidence>
<feature type="compositionally biased region" description="Polar residues" evidence="1">
    <location>
        <begin position="1"/>
        <end position="18"/>
    </location>
</feature>
<feature type="region of interest" description="Disordered" evidence="1">
    <location>
        <begin position="860"/>
        <end position="887"/>
    </location>
</feature>
<dbReference type="Proteomes" id="UP001337655">
    <property type="component" value="Unassembled WGS sequence"/>
</dbReference>
<dbReference type="PANTHER" id="PTHR28067">
    <property type="entry name" value="DNA REPLICATION REGULATOR SLD3"/>
    <property type="match status" value="1"/>
</dbReference>